<evidence type="ECO:0000313" key="4">
    <source>
        <dbReference type="Proteomes" id="UP000002051"/>
    </source>
</evidence>
<sequence>MQKKHRKRDPANMFFLASSKRDPETTTGLQEGWICLKDFEQEDWTAAIGMESL</sequence>
<organism evidence="2 4">
    <name type="scientific">Medicago truncatula</name>
    <name type="common">Barrel medic</name>
    <name type="synonym">Medicago tribuloides</name>
    <dbReference type="NCBI Taxonomy" id="3880"/>
    <lineage>
        <taxon>Eukaryota</taxon>
        <taxon>Viridiplantae</taxon>
        <taxon>Streptophyta</taxon>
        <taxon>Embryophyta</taxon>
        <taxon>Tracheophyta</taxon>
        <taxon>Spermatophyta</taxon>
        <taxon>Magnoliopsida</taxon>
        <taxon>eudicotyledons</taxon>
        <taxon>Gunneridae</taxon>
        <taxon>Pentapetalae</taxon>
        <taxon>rosids</taxon>
        <taxon>fabids</taxon>
        <taxon>Fabales</taxon>
        <taxon>Fabaceae</taxon>
        <taxon>Papilionoideae</taxon>
        <taxon>50 kb inversion clade</taxon>
        <taxon>NPAAA clade</taxon>
        <taxon>Hologalegina</taxon>
        <taxon>IRL clade</taxon>
        <taxon>Trifolieae</taxon>
        <taxon>Medicago</taxon>
    </lineage>
</organism>
<evidence type="ECO:0000313" key="3">
    <source>
        <dbReference type="EnsemblPlants" id="KEH40529"/>
    </source>
</evidence>
<name>A0A072VET7_MEDTR</name>
<keyword evidence="4" id="KW-1185">Reference proteome</keyword>
<feature type="region of interest" description="Disordered" evidence="1">
    <location>
        <begin position="1"/>
        <end position="26"/>
    </location>
</feature>
<protein>
    <submittedName>
        <fullName evidence="2 3">Uncharacterized protein</fullName>
    </submittedName>
</protein>
<dbReference type="EnsemblPlants" id="KEH40529">
    <property type="protein sequence ID" value="KEH40529"/>
    <property type="gene ID" value="MTR_1g030030"/>
</dbReference>
<reference evidence="3" key="3">
    <citation type="submission" date="2015-04" db="UniProtKB">
        <authorList>
            <consortium name="EnsemblPlants"/>
        </authorList>
    </citation>
    <scope>IDENTIFICATION</scope>
    <source>
        <strain evidence="3">cv. Jemalong A17</strain>
    </source>
</reference>
<reference evidence="2 4" key="1">
    <citation type="journal article" date="2011" name="Nature">
        <title>The Medicago genome provides insight into the evolution of rhizobial symbioses.</title>
        <authorList>
            <person name="Young N.D."/>
            <person name="Debelle F."/>
            <person name="Oldroyd G.E."/>
            <person name="Geurts R."/>
            <person name="Cannon S.B."/>
            <person name="Udvardi M.K."/>
            <person name="Benedito V.A."/>
            <person name="Mayer K.F."/>
            <person name="Gouzy J."/>
            <person name="Schoof H."/>
            <person name="Van de Peer Y."/>
            <person name="Proost S."/>
            <person name="Cook D.R."/>
            <person name="Meyers B.C."/>
            <person name="Spannagl M."/>
            <person name="Cheung F."/>
            <person name="De Mita S."/>
            <person name="Krishnakumar V."/>
            <person name="Gundlach H."/>
            <person name="Zhou S."/>
            <person name="Mudge J."/>
            <person name="Bharti A.K."/>
            <person name="Murray J.D."/>
            <person name="Naoumkina M.A."/>
            <person name="Rosen B."/>
            <person name="Silverstein K.A."/>
            <person name="Tang H."/>
            <person name="Rombauts S."/>
            <person name="Zhao P.X."/>
            <person name="Zhou P."/>
            <person name="Barbe V."/>
            <person name="Bardou P."/>
            <person name="Bechner M."/>
            <person name="Bellec A."/>
            <person name="Berger A."/>
            <person name="Berges H."/>
            <person name="Bidwell S."/>
            <person name="Bisseling T."/>
            <person name="Choisne N."/>
            <person name="Couloux A."/>
            <person name="Denny R."/>
            <person name="Deshpande S."/>
            <person name="Dai X."/>
            <person name="Doyle J.J."/>
            <person name="Dudez A.M."/>
            <person name="Farmer A.D."/>
            <person name="Fouteau S."/>
            <person name="Franken C."/>
            <person name="Gibelin C."/>
            <person name="Gish J."/>
            <person name="Goldstein S."/>
            <person name="Gonzalez A.J."/>
            <person name="Green P.J."/>
            <person name="Hallab A."/>
            <person name="Hartog M."/>
            <person name="Hua A."/>
            <person name="Humphray S.J."/>
            <person name="Jeong D.H."/>
            <person name="Jing Y."/>
            <person name="Jocker A."/>
            <person name="Kenton S.M."/>
            <person name="Kim D.J."/>
            <person name="Klee K."/>
            <person name="Lai H."/>
            <person name="Lang C."/>
            <person name="Lin S."/>
            <person name="Macmil S.L."/>
            <person name="Magdelenat G."/>
            <person name="Matthews L."/>
            <person name="McCorrison J."/>
            <person name="Monaghan E.L."/>
            <person name="Mun J.H."/>
            <person name="Najar F.Z."/>
            <person name="Nicholson C."/>
            <person name="Noirot C."/>
            <person name="O'Bleness M."/>
            <person name="Paule C.R."/>
            <person name="Poulain J."/>
            <person name="Prion F."/>
            <person name="Qin B."/>
            <person name="Qu C."/>
            <person name="Retzel E.F."/>
            <person name="Riddle C."/>
            <person name="Sallet E."/>
            <person name="Samain S."/>
            <person name="Samson N."/>
            <person name="Sanders I."/>
            <person name="Saurat O."/>
            <person name="Scarpelli C."/>
            <person name="Schiex T."/>
            <person name="Segurens B."/>
            <person name="Severin A.J."/>
            <person name="Sherrier D.J."/>
            <person name="Shi R."/>
            <person name="Sims S."/>
            <person name="Singer S.R."/>
            <person name="Sinharoy S."/>
            <person name="Sterck L."/>
            <person name="Viollet A."/>
            <person name="Wang B.B."/>
            <person name="Wang K."/>
            <person name="Wang M."/>
            <person name="Wang X."/>
            <person name="Warfsmann J."/>
            <person name="Weissenbach J."/>
            <person name="White D.D."/>
            <person name="White J.D."/>
            <person name="Wiley G.B."/>
            <person name="Wincker P."/>
            <person name="Xing Y."/>
            <person name="Yang L."/>
            <person name="Yao Z."/>
            <person name="Ying F."/>
            <person name="Zhai J."/>
            <person name="Zhou L."/>
            <person name="Zuber A."/>
            <person name="Denarie J."/>
            <person name="Dixon R.A."/>
            <person name="May G.D."/>
            <person name="Schwartz D.C."/>
            <person name="Rogers J."/>
            <person name="Quetier F."/>
            <person name="Town C.D."/>
            <person name="Roe B.A."/>
        </authorList>
    </citation>
    <scope>NUCLEOTIDE SEQUENCE [LARGE SCALE GENOMIC DNA]</scope>
    <source>
        <strain evidence="2">A17</strain>
        <strain evidence="3 4">cv. Jemalong A17</strain>
    </source>
</reference>
<proteinExistence type="predicted"/>
<evidence type="ECO:0000256" key="1">
    <source>
        <dbReference type="SAM" id="MobiDB-lite"/>
    </source>
</evidence>
<gene>
    <name evidence="2" type="ordered locus">MTR_1g030030</name>
</gene>
<evidence type="ECO:0000313" key="2">
    <source>
        <dbReference type="EMBL" id="KEH40529.1"/>
    </source>
</evidence>
<dbReference type="AlphaFoldDB" id="A0A072VET7"/>
<dbReference type="PaxDb" id="3880-AES76941"/>
<dbReference type="EMBL" id="CM001217">
    <property type="protein sequence ID" value="KEH40529.1"/>
    <property type="molecule type" value="Genomic_DNA"/>
</dbReference>
<dbReference type="Proteomes" id="UP000002051">
    <property type="component" value="Unassembled WGS sequence"/>
</dbReference>
<accession>A0A072VET7</accession>
<dbReference type="HOGENOM" id="CLU_3071660_0_0_1"/>
<reference evidence="2 4" key="2">
    <citation type="journal article" date="2014" name="BMC Genomics">
        <title>An improved genome release (version Mt4.0) for the model legume Medicago truncatula.</title>
        <authorList>
            <person name="Tang H."/>
            <person name="Krishnakumar V."/>
            <person name="Bidwell S."/>
            <person name="Rosen B."/>
            <person name="Chan A."/>
            <person name="Zhou S."/>
            <person name="Gentzbittel L."/>
            <person name="Childs K.L."/>
            <person name="Yandell M."/>
            <person name="Gundlach H."/>
            <person name="Mayer K.F."/>
            <person name="Schwartz D.C."/>
            <person name="Town C.D."/>
        </authorList>
    </citation>
    <scope>GENOME REANNOTATION</scope>
    <source>
        <strain evidence="2">A17</strain>
        <strain evidence="3 4">cv. Jemalong A17</strain>
    </source>
</reference>